<protein>
    <submittedName>
        <fullName evidence="1">Unnamed protein product</fullName>
    </submittedName>
</protein>
<gene>
    <name evidence="1" type="ORF">Cboi01_000546800</name>
</gene>
<comment type="caution">
    <text evidence="1">The sequence shown here is derived from an EMBL/GenBank/DDBJ whole genome shotgun (WGS) entry which is preliminary data.</text>
</comment>
<keyword evidence="2" id="KW-1185">Reference proteome</keyword>
<dbReference type="EMBL" id="BSXV01004264">
    <property type="protein sequence ID" value="GMF00108.1"/>
    <property type="molecule type" value="Genomic_DNA"/>
</dbReference>
<evidence type="ECO:0000313" key="1">
    <source>
        <dbReference type="EMBL" id="GMF00108.1"/>
    </source>
</evidence>
<dbReference type="Proteomes" id="UP001165101">
    <property type="component" value="Unassembled WGS sequence"/>
</dbReference>
<reference evidence="1" key="1">
    <citation type="submission" date="2023-04" db="EMBL/GenBank/DDBJ databases">
        <title>Candida boidinii NBRC 1967.</title>
        <authorList>
            <person name="Ichikawa N."/>
            <person name="Sato H."/>
            <person name="Tonouchi N."/>
        </authorList>
    </citation>
    <scope>NUCLEOTIDE SEQUENCE</scope>
    <source>
        <strain evidence="1">NBRC 1967</strain>
    </source>
</reference>
<proteinExistence type="predicted"/>
<name>A0ACB5U2U3_CANBO</name>
<accession>A0ACB5U2U3</accession>
<evidence type="ECO:0000313" key="2">
    <source>
        <dbReference type="Proteomes" id="UP001165101"/>
    </source>
</evidence>
<sequence>MDLQAPLIILPLDATNWNSPVAILDAGHISVVSDLADKSKMEEIRKTSKADYTDDDWDALTSYLYDRFNLILQDAQILIGSNIKSTIEQLHGGENRTAVILDQLTIKTLLEVSIIPTYYQIPKFKLSSDVPRFRAMISDYQYKVFMDLIQNLVPDFSFSDSQEETGSDVYDVFRSFNKELLNSPGEIEDSKIEGITTDTISTTSKSADAASKQKTLQVNFAIDVIELTLSRCTSANTLEKEKLVDLIGDKFRVDMSSTANGIEVAVVLSDMSLIDHIDTSSSDEFRNLVSSKFDSHSDLFSINYIRSKRMVQYKKDSIEVFDQDIQMNIADFKIIVTRKSILTLLNFCLTTFTDPNPPETPADLLRHNDQNGETAPQHLNVNMNLESITLILNDDGIKLAISIQL</sequence>
<organism evidence="1 2">
    <name type="scientific">Candida boidinii</name>
    <name type="common">Yeast</name>
    <dbReference type="NCBI Taxonomy" id="5477"/>
    <lineage>
        <taxon>Eukaryota</taxon>
        <taxon>Fungi</taxon>
        <taxon>Dikarya</taxon>
        <taxon>Ascomycota</taxon>
        <taxon>Saccharomycotina</taxon>
        <taxon>Pichiomycetes</taxon>
        <taxon>Pichiales</taxon>
        <taxon>Pichiaceae</taxon>
        <taxon>Ogataea</taxon>
        <taxon>Ogataea/Candida clade</taxon>
    </lineage>
</organism>